<keyword evidence="2" id="KW-1185">Reference proteome</keyword>
<evidence type="ECO:0000313" key="1">
    <source>
        <dbReference type="EMBL" id="MCP2365848.1"/>
    </source>
</evidence>
<dbReference type="AlphaFoldDB" id="A0A9X2H4K5"/>
<sequence>MFDIPGLQARLIAEEEPTTSRVVAAWLPFPVLLLEPVSRVSIGEGDRVAGDRVDGLASWLLVHGLHLVAVLTLQPPAAPGWAAELDGLDGLRVLSPTAELVFDGTLGPDESWRAAVTDQGSCVLMAGAGLDLHRAPATAEELYARLADVAAAGRLVGGTITVRRTSPSA</sequence>
<dbReference type="EMBL" id="JAMZEB010000004">
    <property type="protein sequence ID" value="MCP2365848.1"/>
    <property type="molecule type" value="Genomic_DNA"/>
</dbReference>
<accession>A0A9X2H4K5</accession>
<protein>
    <submittedName>
        <fullName evidence="1">Uncharacterized protein</fullName>
    </submittedName>
</protein>
<comment type="caution">
    <text evidence="1">The sequence shown here is derived from an EMBL/GenBank/DDBJ whole genome shotgun (WGS) entry which is preliminary data.</text>
</comment>
<gene>
    <name evidence="1" type="ORF">HD597_012952</name>
</gene>
<dbReference type="RefSeq" id="WP_253760430.1">
    <property type="nucleotide sequence ID" value="NZ_BAABKA010000019.1"/>
</dbReference>
<reference evidence="1" key="1">
    <citation type="submission" date="2022-06" db="EMBL/GenBank/DDBJ databases">
        <title>Sequencing the genomes of 1000 actinobacteria strains.</title>
        <authorList>
            <person name="Klenk H.-P."/>
        </authorList>
    </citation>
    <scope>NUCLEOTIDE SEQUENCE</scope>
    <source>
        <strain evidence="1">DSM 46694</strain>
    </source>
</reference>
<proteinExistence type="predicted"/>
<name>A0A9X2H4K5_9ACTN</name>
<organism evidence="1 2">
    <name type="scientific">Nonomuraea thailandensis</name>
    <dbReference type="NCBI Taxonomy" id="1188745"/>
    <lineage>
        <taxon>Bacteria</taxon>
        <taxon>Bacillati</taxon>
        <taxon>Actinomycetota</taxon>
        <taxon>Actinomycetes</taxon>
        <taxon>Streptosporangiales</taxon>
        <taxon>Streptosporangiaceae</taxon>
        <taxon>Nonomuraea</taxon>
    </lineage>
</organism>
<evidence type="ECO:0000313" key="2">
    <source>
        <dbReference type="Proteomes" id="UP001139648"/>
    </source>
</evidence>
<dbReference type="Proteomes" id="UP001139648">
    <property type="component" value="Unassembled WGS sequence"/>
</dbReference>